<dbReference type="PANTHER" id="PTHR43436">
    <property type="entry name" value="ARAC-FAMILY TRANSCRIPTIONAL REGULATOR"/>
    <property type="match status" value="1"/>
</dbReference>
<dbReference type="SUPFAM" id="SSF46689">
    <property type="entry name" value="Homeodomain-like"/>
    <property type="match status" value="2"/>
</dbReference>
<accession>A0ABT3YG48</accession>
<evidence type="ECO:0000259" key="4">
    <source>
        <dbReference type="PROSITE" id="PS01124"/>
    </source>
</evidence>
<evidence type="ECO:0000256" key="3">
    <source>
        <dbReference type="ARBA" id="ARBA00023163"/>
    </source>
</evidence>
<comment type="caution">
    <text evidence="5">The sequence shown here is derived from an EMBL/GenBank/DDBJ whole genome shotgun (WGS) entry which is preliminary data.</text>
</comment>
<gene>
    <name evidence="5" type="ORF">OEG82_12655</name>
</gene>
<dbReference type="InterPro" id="IPR009057">
    <property type="entry name" value="Homeodomain-like_sf"/>
</dbReference>
<dbReference type="Gene3D" id="2.60.120.10">
    <property type="entry name" value="Jelly Rolls"/>
    <property type="match status" value="1"/>
</dbReference>
<dbReference type="Gene3D" id="1.10.10.60">
    <property type="entry name" value="Homeodomain-like"/>
    <property type="match status" value="2"/>
</dbReference>
<dbReference type="PROSITE" id="PS01124">
    <property type="entry name" value="HTH_ARAC_FAMILY_2"/>
    <property type="match status" value="1"/>
</dbReference>
<protein>
    <submittedName>
        <fullName evidence="5">AraC family transcriptional regulator</fullName>
    </submittedName>
</protein>
<dbReference type="RefSeq" id="WP_267612784.1">
    <property type="nucleotide sequence ID" value="NZ_JAOVZQ010000001.1"/>
</dbReference>
<dbReference type="PANTHER" id="PTHR43436:SF2">
    <property type="entry name" value="ARAC_XYLS FAMILY TRANSCRIPTIONAL REGULATOR"/>
    <property type="match status" value="1"/>
</dbReference>
<evidence type="ECO:0000313" key="5">
    <source>
        <dbReference type="EMBL" id="MCY0094868.1"/>
    </source>
</evidence>
<dbReference type="EMBL" id="JAOVZQ010000001">
    <property type="protein sequence ID" value="MCY0094868.1"/>
    <property type="molecule type" value="Genomic_DNA"/>
</dbReference>
<dbReference type="Pfam" id="PF12852">
    <property type="entry name" value="Cupin_6"/>
    <property type="match status" value="1"/>
</dbReference>
<reference evidence="5" key="1">
    <citation type="submission" date="2022-10" db="EMBL/GenBank/DDBJ databases">
        <title>Hoeflea sp. J2-29, isolated from marine algae.</title>
        <authorList>
            <person name="Kristyanto S."/>
            <person name="Kim J.M."/>
            <person name="Jeon C.O."/>
        </authorList>
    </citation>
    <scope>NUCLEOTIDE SEQUENCE</scope>
    <source>
        <strain evidence="5">J2-29</strain>
    </source>
</reference>
<dbReference type="Pfam" id="PF12833">
    <property type="entry name" value="HTH_18"/>
    <property type="match status" value="1"/>
</dbReference>
<evidence type="ECO:0000256" key="2">
    <source>
        <dbReference type="ARBA" id="ARBA00023125"/>
    </source>
</evidence>
<organism evidence="5 6">
    <name type="scientific">Hoeflea ulvae</name>
    <dbReference type="NCBI Taxonomy" id="2983764"/>
    <lineage>
        <taxon>Bacteria</taxon>
        <taxon>Pseudomonadati</taxon>
        <taxon>Pseudomonadota</taxon>
        <taxon>Alphaproteobacteria</taxon>
        <taxon>Hyphomicrobiales</taxon>
        <taxon>Rhizobiaceae</taxon>
        <taxon>Hoeflea</taxon>
    </lineage>
</organism>
<evidence type="ECO:0000256" key="1">
    <source>
        <dbReference type="ARBA" id="ARBA00023015"/>
    </source>
</evidence>
<keyword evidence="2" id="KW-0238">DNA-binding</keyword>
<name>A0ABT3YG48_9HYPH</name>
<dbReference type="SUPFAM" id="SSF51182">
    <property type="entry name" value="RmlC-like cupins"/>
    <property type="match status" value="1"/>
</dbReference>
<keyword evidence="1" id="KW-0805">Transcription regulation</keyword>
<dbReference type="InterPro" id="IPR014710">
    <property type="entry name" value="RmlC-like_jellyroll"/>
</dbReference>
<feature type="domain" description="HTH araC/xylS-type" evidence="4">
    <location>
        <begin position="198"/>
        <end position="296"/>
    </location>
</feature>
<dbReference type="InterPro" id="IPR032783">
    <property type="entry name" value="AraC_lig"/>
</dbReference>
<proteinExistence type="predicted"/>
<sequence>MTDPLAEMVTLLQPGALLSKVASGAGAWRVERPATGQPFYCVVMEGSVRLETDGQAPIDLEQGDFVLIPSVVGFSMSNTGQETATVDPLTVTMRVDEIRHGDPLAPANARVLIGHFAFGSDDAGLLVSLLPQLIHVRGEARLSQIVGLVRDEARDQRPARNVILGHLLEVMLIEALRSSAGTAASPGLLRGLADVRLAAAIRKIHESPERAWTIAALAHEASLSRSAFFDRFSRAMGMTPMEYLLSWRMALAKRLLRRREGTIEAIAGQVGYGSASTFSIAFTRSVGMPPTRYARADTEPNRR</sequence>
<dbReference type="Proteomes" id="UP001081283">
    <property type="component" value="Unassembled WGS sequence"/>
</dbReference>
<keyword evidence="6" id="KW-1185">Reference proteome</keyword>
<evidence type="ECO:0000313" key="6">
    <source>
        <dbReference type="Proteomes" id="UP001081283"/>
    </source>
</evidence>
<keyword evidence="3" id="KW-0804">Transcription</keyword>
<dbReference type="InterPro" id="IPR011051">
    <property type="entry name" value="RmlC_Cupin_sf"/>
</dbReference>
<dbReference type="SMART" id="SM00342">
    <property type="entry name" value="HTH_ARAC"/>
    <property type="match status" value="1"/>
</dbReference>
<dbReference type="InterPro" id="IPR018060">
    <property type="entry name" value="HTH_AraC"/>
</dbReference>